<dbReference type="InterPro" id="IPR011004">
    <property type="entry name" value="Trimer_LpxA-like_sf"/>
</dbReference>
<dbReference type="PANTHER" id="PTHR43584">
    <property type="entry name" value="NUCLEOTIDYL TRANSFERASE"/>
    <property type="match status" value="1"/>
</dbReference>
<dbReference type="InterPro" id="IPR050065">
    <property type="entry name" value="GlmU-like"/>
</dbReference>
<proteinExistence type="inferred from homology"/>
<dbReference type="AlphaFoldDB" id="A0A9X3C5A6"/>
<evidence type="ECO:0000256" key="3">
    <source>
        <dbReference type="ARBA" id="ARBA00022679"/>
    </source>
</evidence>
<dbReference type="SUPFAM" id="SSF51161">
    <property type="entry name" value="Trimeric LpxA-like enzymes"/>
    <property type="match status" value="1"/>
</dbReference>
<dbReference type="Gene3D" id="2.160.10.10">
    <property type="entry name" value="Hexapeptide repeat proteins"/>
    <property type="match status" value="1"/>
</dbReference>
<dbReference type="Proteomes" id="UP001151079">
    <property type="component" value="Unassembled WGS sequence"/>
</dbReference>
<evidence type="ECO:0000313" key="6">
    <source>
        <dbReference type="Proteomes" id="UP001151079"/>
    </source>
</evidence>
<keyword evidence="3 5" id="KW-0808">Transferase</keyword>
<dbReference type="RefSeq" id="WP_264208080.1">
    <property type="nucleotide sequence ID" value="NZ_JAOZEW010000026.1"/>
</dbReference>
<comment type="caution">
    <text evidence="5">The sequence shown here is derived from an EMBL/GenBank/DDBJ whole genome shotgun (WGS) entry which is preliminary data.</text>
</comment>
<sequence length="202" mass="22116">MIHIDDYINDFSLLFSNLTNLQPWNITDNLKEIIKKTILTLDDNYTIKDNVAIHKTATIENGVTIKSPAIIGENCYVGAHAYFREGVYLGNSVKIGPGCEIKNSIICSLTAVAHFNYIGNSIIGSNINFEAGSIAANHYNERAIKKISVLYNDEIIETGSEKFGSLVGDNSKIGANAVLSPGTILKKNTIVKRLELIEQVKG</sequence>
<keyword evidence="6" id="KW-1185">Reference proteome</keyword>
<protein>
    <submittedName>
        <fullName evidence="5">LpxA family transferase</fullName>
    </submittedName>
</protein>
<dbReference type="EMBL" id="JAOZEW010000026">
    <property type="protein sequence ID" value="MCV9929999.1"/>
    <property type="molecule type" value="Genomic_DNA"/>
</dbReference>
<evidence type="ECO:0000256" key="1">
    <source>
        <dbReference type="ARBA" id="ARBA00007707"/>
    </source>
</evidence>
<evidence type="ECO:0000256" key="4">
    <source>
        <dbReference type="ARBA" id="ARBA00023315"/>
    </source>
</evidence>
<gene>
    <name evidence="5" type="ORF">OIU83_20230</name>
</gene>
<reference evidence="5" key="1">
    <citation type="submission" date="2022-10" db="EMBL/GenBank/DDBJ databases">
        <title>Two novel species of Flavobacterium.</title>
        <authorList>
            <person name="Liu Q."/>
            <person name="Xin Y.-H."/>
        </authorList>
    </citation>
    <scope>NUCLEOTIDE SEQUENCE</scope>
    <source>
        <strain evidence="5">LS1R49</strain>
    </source>
</reference>
<dbReference type="InterPro" id="IPR001451">
    <property type="entry name" value="Hexapep"/>
</dbReference>
<dbReference type="Pfam" id="PF00132">
    <property type="entry name" value="Hexapep"/>
    <property type="match status" value="1"/>
</dbReference>
<accession>A0A9X3C5A6</accession>
<comment type="similarity">
    <text evidence="1">In the C-terminal section; belongs to the transferase hexapeptide repeat family.</text>
</comment>
<dbReference type="Pfam" id="PF14602">
    <property type="entry name" value="Hexapep_2"/>
    <property type="match status" value="1"/>
</dbReference>
<evidence type="ECO:0000256" key="2">
    <source>
        <dbReference type="ARBA" id="ARBA00007947"/>
    </source>
</evidence>
<dbReference type="PANTHER" id="PTHR43584:SF8">
    <property type="entry name" value="N-ACETYLMURAMATE ALPHA-1-PHOSPHATE URIDYLYLTRANSFERASE"/>
    <property type="match status" value="1"/>
</dbReference>
<comment type="similarity">
    <text evidence="2">In the N-terminal section; belongs to the N-acetylglucosamine-1-phosphate uridyltransferase family.</text>
</comment>
<keyword evidence="4" id="KW-0012">Acyltransferase</keyword>
<name>A0A9X3C5A6_9FLAO</name>
<dbReference type="GO" id="GO:0016779">
    <property type="term" value="F:nucleotidyltransferase activity"/>
    <property type="evidence" value="ECO:0007669"/>
    <property type="project" value="UniProtKB-ARBA"/>
</dbReference>
<organism evidence="5 6">
    <name type="scientific">Flavobacterium shii</name>
    <dbReference type="NCBI Taxonomy" id="2987687"/>
    <lineage>
        <taxon>Bacteria</taxon>
        <taxon>Pseudomonadati</taxon>
        <taxon>Bacteroidota</taxon>
        <taxon>Flavobacteriia</taxon>
        <taxon>Flavobacteriales</taxon>
        <taxon>Flavobacteriaceae</taxon>
        <taxon>Flavobacterium</taxon>
    </lineage>
</organism>
<dbReference type="GO" id="GO:0016746">
    <property type="term" value="F:acyltransferase activity"/>
    <property type="evidence" value="ECO:0007669"/>
    <property type="project" value="UniProtKB-KW"/>
</dbReference>
<evidence type="ECO:0000313" key="5">
    <source>
        <dbReference type="EMBL" id="MCV9929999.1"/>
    </source>
</evidence>